<dbReference type="AlphaFoldDB" id="A0AAW0G1B4"/>
<name>A0AAW0G1B4_9APHY</name>
<accession>A0AAW0G1B4</accession>
<proteinExistence type="predicted"/>
<dbReference type="PROSITE" id="PS50181">
    <property type="entry name" value="FBOX"/>
    <property type="match status" value="1"/>
</dbReference>
<dbReference type="SMART" id="SM00256">
    <property type="entry name" value="FBOX"/>
    <property type="match status" value="1"/>
</dbReference>
<feature type="domain" description="F-box" evidence="2">
    <location>
        <begin position="44"/>
        <end position="93"/>
    </location>
</feature>
<protein>
    <recommendedName>
        <fullName evidence="2">F-box domain-containing protein</fullName>
    </recommendedName>
</protein>
<dbReference type="InterPro" id="IPR001810">
    <property type="entry name" value="F-box_dom"/>
</dbReference>
<gene>
    <name evidence="4" type="ORF">QCA50_009490</name>
    <name evidence="3" type="ORF">QCA50_011489</name>
</gene>
<evidence type="ECO:0000313" key="5">
    <source>
        <dbReference type="Proteomes" id="UP001385951"/>
    </source>
</evidence>
<dbReference type="Proteomes" id="UP001385951">
    <property type="component" value="Unassembled WGS sequence"/>
</dbReference>
<feature type="region of interest" description="Disordered" evidence="1">
    <location>
        <begin position="24"/>
        <end position="43"/>
    </location>
</feature>
<sequence>MSYNLRKRKNVEHSIHETLPVVKRAKKKEQHETPPRRLRKKGSLQDLPKMPLDIIYEVLVYLLPNDLLNLARTTKEFRDLLMSRNASPFWKAARKNVEGLPDCPPFLSEPAYANLCFQTSCHNCLTGGVQTVLWSLRVRYCKKCQDMLLINSRYEFAEFHRDYGDIYIGAPAVREVCFIRRFGMLCSIYRIPELQDTKMAFEKLDISQRATWLEERKNWCKDVDEWARTCRNWYEIFQAARKDLIAQTKEARLSAIIAKLREEGWNEELQHMNLQYSHPLLTLKPVKQPRKLTERVWLGMRDEVISFMQSYKAKRLLAERRDLLYPRLMVLKQAVRTFQTDLGGMCPPERDIASFPEFRAIIDAPKDVDVSLASFLALQKNLVDLVSRFRGDKKSVLRAFLQKKMSMSIRDDIDIFDLAITAALQSTHETNFFFFDVSGSANDHLYNNFNRYTPENNDDEHRTMYDDVVTSILHSRPWSTLHHDICVELITHIIHCYGEDPADATAAAMDNKDTRLCCKSPECDSKTTHVILTWRAALRHFIERHPNVITSKRNLRKLLTKADDKEAGQVRHLEIEARAAKRISWRVLKYCTHCPENMWCTRDDISVHMQERHGVKQAIEKRDFCVHESATFPACEFYLISDKASKKQREDAINVILPFRVTRNSESQGALFPKTNHVVGRFSTTNF</sequence>
<dbReference type="Pfam" id="PF00646">
    <property type="entry name" value="F-box"/>
    <property type="match status" value="1"/>
</dbReference>
<reference evidence="4 5" key="1">
    <citation type="submission" date="2022-09" db="EMBL/GenBank/DDBJ databases">
        <authorList>
            <person name="Palmer J.M."/>
        </authorList>
    </citation>
    <scope>NUCLEOTIDE SEQUENCE [LARGE SCALE GENOMIC DNA]</scope>
    <source>
        <strain evidence="4 5">DSM 7382</strain>
    </source>
</reference>
<comment type="caution">
    <text evidence="4">The sequence shown here is derived from an EMBL/GenBank/DDBJ whole genome shotgun (WGS) entry which is preliminary data.</text>
</comment>
<keyword evidence="5" id="KW-1185">Reference proteome</keyword>
<dbReference type="EMBL" id="JASBNA010000014">
    <property type="protein sequence ID" value="KAK7686991.1"/>
    <property type="molecule type" value="Genomic_DNA"/>
</dbReference>
<evidence type="ECO:0000313" key="4">
    <source>
        <dbReference type="EMBL" id="KAK7686991.1"/>
    </source>
</evidence>
<evidence type="ECO:0000256" key="1">
    <source>
        <dbReference type="SAM" id="MobiDB-lite"/>
    </source>
</evidence>
<dbReference type="EMBL" id="JASBNA010000021">
    <property type="protein sequence ID" value="KAK7685126.1"/>
    <property type="molecule type" value="Genomic_DNA"/>
</dbReference>
<dbReference type="SUPFAM" id="SSF81383">
    <property type="entry name" value="F-box domain"/>
    <property type="match status" value="1"/>
</dbReference>
<dbReference type="InterPro" id="IPR036047">
    <property type="entry name" value="F-box-like_dom_sf"/>
</dbReference>
<evidence type="ECO:0000313" key="3">
    <source>
        <dbReference type="EMBL" id="KAK7685126.1"/>
    </source>
</evidence>
<organism evidence="4 5">
    <name type="scientific">Cerrena zonata</name>
    <dbReference type="NCBI Taxonomy" id="2478898"/>
    <lineage>
        <taxon>Eukaryota</taxon>
        <taxon>Fungi</taxon>
        <taxon>Dikarya</taxon>
        <taxon>Basidiomycota</taxon>
        <taxon>Agaricomycotina</taxon>
        <taxon>Agaricomycetes</taxon>
        <taxon>Polyporales</taxon>
        <taxon>Cerrenaceae</taxon>
        <taxon>Cerrena</taxon>
    </lineage>
</organism>
<evidence type="ECO:0000259" key="2">
    <source>
        <dbReference type="PROSITE" id="PS50181"/>
    </source>
</evidence>